<dbReference type="Proteomes" id="UP001157502">
    <property type="component" value="Chromosome 18"/>
</dbReference>
<gene>
    <name evidence="1" type="ORF">DPEC_G00217590</name>
</gene>
<name>A0ACC2G2X0_DALPE</name>
<evidence type="ECO:0000313" key="1">
    <source>
        <dbReference type="EMBL" id="KAJ7997961.1"/>
    </source>
</evidence>
<dbReference type="EMBL" id="CM055745">
    <property type="protein sequence ID" value="KAJ7997961.1"/>
    <property type="molecule type" value="Genomic_DNA"/>
</dbReference>
<evidence type="ECO:0000313" key="2">
    <source>
        <dbReference type="Proteomes" id="UP001157502"/>
    </source>
</evidence>
<protein>
    <submittedName>
        <fullName evidence="1">Uncharacterized protein</fullName>
    </submittedName>
</protein>
<keyword evidence="2" id="KW-1185">Reference proteome</keyword>
<comment type="caution">
    <text evidence="1">The sequence shown here is derived from an EMBL/GenBank/DDBJ whole genome shotgun (WGS) entry which is preliminary data.</text>
</comment>
<sequence length="138" mass="15900">MSCLLSELQDCKLFKTVHESEKTTTPSCTFSSTHCKANSTAINSALQVYYWTWPHPHRTLCHGHRGTKLYSPKAQLPGPGITYPPKTHHLAQSMFPANLQNFLSRVRWPMTLEINPVINHKLPSPDLQWHLPHFYLQR</sequence>
<proteinExistence type="predicted"/>
<reference evidence="1" key="1">
    <citation type="submission" date="2021-05" db="EMBL/GenBank/DDBJ databases">
        <authorList>
            <person name="Pan Q."/>
            <person name="Jouanno E."/>
            <person name="Zahm M."/>
            <person name="Klopp C."/>
            <person name="Cabau C."/>
            <person name="Louis A."/>
            <person name="Berthelot C."/>
            <person name="Parey E."/>
            <person name="Roest Crollius H."/>
            <person name="Montfort J."/>
            <person name="Robinson-Rechavi M."/>
            <person name="Bouchez O."/>
            <person name="Lampietro C."/>
            <person name="Lopez Roques C."/>
            <person name="Donnadieu C."/>
            <person name="Postlethwait J."/>
            <person name="Bobe J."/>
            <person name="Dillon D."/>
            <person name="Chandos A."/>
            <person name="von Hippel F."/>
            <person name="Guiguen Y."/>
        </authorList>
    </citation>
    <scope>NUCLEOTIDE SEQUENCE</scope>
    <source>
        <strain evidence="1">YG-Jan2019</strain>
    </source>
</reference>
<accession>A0ACC2G2X0</accession>
<organism evidence="1 2">
    <name type="scientific">Dallia pectoralis</name>
    <name type="common">Alaska blackfish</name>
    <dbReference type="NCBI Taxonomy" id="75939"/>
    <lineage>
        <taxon>Eukaryota</taxon>
        <taxon>Metazoa</taxon>
        <taxon>Chordata</taxon>
        <taxon>Craniata</taxon>
        <taxon>Vertebrata</taxon>
        <taxon>Euteleostomi</taxon>
        <taxon>Actinopterygii</taxon>
        <taxon>Neopterygii</taxon>
        <taxon>Teleostei</taxon>
        <taxon>Protacanthopterygii</taxon>
        <taxon>Esociformes</taxon>
        <taxon>Umbridae</taxon>
        <taxon>Dallia</taxon>
    </lineage>
</organism>